<dbReference type="CDD" id="cd01610">
    <property type="entry name" value="PAP2_like"/>
    <property type="match status" value="1"/>
</dbReference>
<feature type="transmembrane region" description="Helical" evidence="1">
    <location>
        <begin position="235"/>
        <end position="252"/>
    </location>
</feature>
<dbReference type="Proteomes" id="UP000030185">
    <property type="component" value="Unassembled WGS sequence"/>
</dbReference>
<dbReference type="eggNOG" id="COG0671">
    <property type="taxonomic scope" value="Bacteria"/>
</dbReference>
<name>A0A098LK08_9BACT</name>
<dbReference type="EMBL" id="BBLT01000009">
    <property type="protein sequence ID" value="GAL86784.1"/>
    <property type="molecule type" value="Genomic_DNA"/>
</dbReference>
<feature type="domain" description="Phosphatidic acid phosphatase type 2/haloperoxidase" evidence="2">
    <location>
        <begin position="129"/>
        <end position="250"/>
    </location>
</feature>
<evidence type="ECO:0000313" key="3">
    <source>
        <dbReference type="EMBL" id="GAL86784.1"/>
    </source>
</evidence>
<reference evidence="3 4" key="1">
    <citation type="submission" date="2014-09" db="EMBL/GenBank/DDBJ databases">
        <title>Sporocytophaga myxococcoides PG-01 genome sequencing.</title>
        <authorList>
            <person name="Liu L."/>
            <person name="Gao P.J."/>
            <person name="Chen G.J."/>
            <person name="Wang L.S."/>
        </authorList>
    </citation>
    <scope>NUCLEOTIDE SEQUENCE [LARGE SCALE GENOMIC DNA]</scope>
    <source>
        <strain evidence="3 4">PG-01</strain>
    </source>
</reference>
<dbReference type="InterPro" id="IPR000326">
    <property type="entry name" value="PAP2/HPO"/>
</dbReference>
<keyword evidence="4" id="KW-1185">Reference proteome</keyword>
<dbReference type="RefSeq" id="WP_052430364.1">
    <property type="nucleotide sequence ID" value="NZ_BBLT01000009.1"/>
</dbReference>
<feature type="transmembrane region" description="Helical" evidence="1">
    <location>
        <begin position="205"/>
        <end position="223"/>
    </location>
</feature>
<keyword evidence="1" id="KW-0812">Transmembrane</keyword>
<evidence type="ECO:0000259" key="2">
    <source>
        <dbReference type="SMART" id="SM00014"/>
    </source>
</evidence>
<keyword evidence="1" id="KW-1133">Transmembrane helix</keyword>
<dbReference type="SUPFAM" id="SSF48317">
    <property type="entry name" value="Acid phosphatase/Vanadium-dependent haloperoxidase"/>
    <property type="match status" value="1"/>
</dbReference>
<evidence type="ECO:0000313" key="4">
    <source>
        <dbReference type="Proteomes" id="UP000030185"/>
    </source>
</evidence>
<keyword evidence="1" id="KW-0472">Membrane</keyword>
<protein>
    <submittedName>
        <fullName evidence="3">PA-phosphatase-like phosphoesterase</fullName>
    </submittedName>
</protein>
<gene>
    <name evidence="3" type="ORF">MYP_4014</name>
</gene>
<sequence>MKRIYLPFILSFLFFQTFGQQKDSVSNERLRKQHIYRVKWYIDAPIIVGGLVSNYYGVRVLKGKKGIDEATVLTLGPEDVPKFDRGATRQNPAFAETAMHMSDITLTTTVILPGLLLFDKKIRQDALRIGVIYLTTISLMSNCYSWGVGRINRYRPYVYNPNESIERRTRNGSKNSFYGGHAAAAATCSFFAAKVFADYHKGSKLVPVLYGLAVIPPVLTAYFRYKAGMHFPSDLIVGTIAGAAIGIVVPELHKPRKKNKNMSFDPVIGPYQGFSMTYKF</sequence>
<dbReference type="SMART" id="SM00014">
    <property type="entry name" value="acidPPc"/>
    <property type="match status" value="1"/>
</dbReference>
<comment type="caution">
    <text evidence="3">The sequence shown here is derived from an EMBL/GenBank/DDBJ whole genome shotgun (WGS) entry which is preliminary data.</text>
</comment>
<evidence type="ECO:0000256" key="1">
    <source>
        <dbReference type="SAM" id="Phobius"/>
    </source>
</evidence>
<accession>A0A098LK08</accession>
<dbReference type="STRING" id="153721.MYP_4014"/>
<dbReference type="Gene3D" id="1.20.144.10">
    <property type="entry name" value="Phosphatidic acid phosphatase type 2/haloperoxidase"/>
    <property type="match status" value="1"/>
</dbReference>
<dbReference type="InterPro" id="IPR036938">
    <property type="entry name" value="PAP2/HPO_sf"/>
</dbReference>
<feature type="transmembrane region" description="Helical" evidence="1">
    <location>
        <begin position="130"/>
        <end position="147"/>
    </location>
</feature>
<proteinExistence type="predicted"/>
<dbReference type="AlphaFoldDB" id="A0A098LK08"/>
<organism evidence="3 4">
    <name type="scientific">Sporocytophaga myxococcoides</name>
    <dbReference type="NCBI Taxonomy" id="153721"/>
    <lineage>
        <taxon>Bacteria</taxon>
        <taxon>Pseudomonadati</taxon>
        <taxon>Bacteroidota</taxon>
        <taxon>Cytophagia</taxon>
        <taxon>Cytophagales</taxon>
        <taxon>Cytophagaceae</taxon>
        <taxon>Sporocytophaga</taxon>
    </lineage>
</organism>
<dbReference type="Pfam" id="PF01569">
    <property type="entry name" value="PAP2"/>
    <property type="match status" value="1"/>
</dbReference>